<keyword evidence="1" id="KW-0812">Transmembrane</keyword>
<keyword evidence="2" id="KW-0732">Signal</keyword>
<dbReference type="PANTHER" id="PTHR19991:SF2">
    <property type="entry name" value="GH08893P"/>
    <property type="match status" value="1"/>
</dbReference>
<reference evidence="4" key="1">
    <citation type="submission" date="2021-01" db="EMBL/GenBank/DDBJ databases">
        <authorList>
            <person name="Corre E."/>
            <person name="Pelletier E."/>
            <person name="Niang G."/>
            <person name="Scheremetjew M."/>
            <person name="Finn R."/>
            <person name="Kale V."/>
            <person name="Holt S."/>
            <person name="Cochrane G."/>
            <person name="Meng A."/>
            <person name="Brown T."/>
            <person name="Cohen L."/>
        </authorList>
    </citation>
    <scope>NUCLEOTIDE SEQUENCE</scope>
    <source>
        <strain evidence="4">379</strain>
    </source>
</reference>
<keyword evidence="1" id="KW-0472">Membrane</keyword>
<dbReference type="EMBL" id="HBIR01059972">
    <property type="protein sequence ID" value="CAE0598238.1"/>
    <property type="molecule type" value="Transcribed_RNA"/>
</dbReference>
<dbReference type="Pfam" id="PF00085">
    <property type="entry name" value="Thioredoxin"/>
    <property type="match status" value="1"/>
</dbReference>
<dbReference type="CDD" id="cd02961">
    <property type="entry name" value="PDI_a_family"/>
    <property type="match status" value="1"/>
</dbReference>
<evidence type="ECO:0000313" key="4">
    <source>
        <dbReference type="EMBL" id="CAE0598238.1"/>
    </source>
</evidence>
<evidence type="ECO:0000256" key="1">
    <source>
        <dbReference type="SAM" id="Phobius"/>
    </source>
</evidence>
<evidence type="ECO:0000256" key="2">
    <source>
        <dbReference type="SAM" id="SignalP"/>
    </source>
</evidence>
<sequence>MGRWSLSFLCFAAAVAWASEEGGGSVHTTESLPDLAFGAQVVQLDENNFEHLTQAATGATSGDWLVLFCKESVPRCARIVTTWEKMAVSLTASREARGMPRINVASVDTSDSPWLTKRFGITSVPLVLLFKGGVMYSFHGGGFSIEKLQHFAERDYSRSSRMLVPPEPHVATPHDQTFLWTIGSVAVGAGLLWIVDQLLAKYYALQKRRTKRLKRESKAS</sequence>
<dbReference type="InterPro" id="IPR036249">
    <property type="entry name" value="Thioredoxin-like_sf"/>
</dbReference>
<evidence type="ECO:0000259" key="3">
    <source>
        <dbReference type="Pfam" id="PF00085"/>
    </source>
</evidence>
<dbReference type="InterPro" id="IPR013766">
    <property type="entry name" value="Thioredoxin_domain"/>
</dbReference>
<proteinExistence type="predicted"/>
<name>A0A6T0GVB2_EMIHU</name>
<feature type="transmembrane region" description="Helical" evidence="1">
    <location>
        <begin position="178"/>
        <end position="205"/>
    </location>
</feature>
<dbReference type="SUPFAM" id="SSF52833">
    <property type="entry name" value="Thioredoxin-like"/>
    <property type="match status" value="1"/>
</dbReference>
<dbReference type="Gene3D" id="3.40.30.10">
    <property type="entry name" value="Glutaredoxin"/>
    <property type="match status" value="1"/>
</dbReference>
<gene>
    <name evidence="4" type="ORF">EHUX00137_LOCUS46636</name>
</gene>
<feature type="chain" id="PRO_5030159650" description="Thioredoxin domain-containing protein" evidence="2">
    <location>
        <begin position="19"/>
        <end position="220"/>
    </location>
</feature>
<dbReference type="PANTHER" id="PTHR19991">
    <property type="entry name" value="L 2 01289"/>
    <property type="match status" value="1"/>
</dbReference>
<accession>A0A6T0GVB2</accession>
<organism evidence="4">
    <name type="scientific">Emiliania huxleyi</name>
    <name type="common">Coccolithophore</name>
    <name type="synonym">Pontosphaera huxleyi</name>
    <dbReference type="NCBI Taxonomy" id="2903"/>
    <lineage>
        <taxon>Eukaryota</taxon>
        <taxon>Haptista</taxon>
        <taxon>Haptophyta</taxon>
        <taxon>Prymnesiophyceae</taxon>
        <taxon>Isochrysidales</taxon>
        <taxon>Noelaerhabdaceae</taxon>
        <taxon>Emiliania</taxon>
    </lineage>
</organism>
<protein>
    <recommendedName>
        <fullName evidence="3">Thioredoxin domain-containing protein</fullName>
    </recommendedName>
</protein>
<dbReference type="AlphaFoldDB" id="A0A6T0GVB2"/>
<keyword evidence="1" id="KW-1133">Transmembrane helix</keyword>
<feature type="domain" description="Thioredoxin" evidence="3">
    <location>
        <begin position="41"/>
        <end position="152"/>
    </location>
</feature>
<feature type="signal peptide" evidence="2">
    <location>
        <begin position="1"/>
        <end position="18"/>
    </location>
</feature>